<proteinExistence type="predicted"/>
<dbReference type="EMBL" id="BLLK01000020">
    <property type="protein sequence ID" value="GFH45028.1"/>
    <property type="molecule type" value="Genomic_DNA"/>
</dbReference>
<evidence type="ECO:0000256" key="1">
    <source>
        <dbReference type="SAM" id="MobiDB-lite"/>
    </source>
</evidence>
<feature type="region of interest" description="Disordered" evidence="1">
    <location>
        <begin position="214"/>
        <end position="233"/>
    </location>
</feature>
<dbReference type="Proteomes" id="UP001054902">
    <property type="component" value="Unassembled WGS sequence"/>
</dbReference>
<keyword evidence="3" id="KW-1185">Reference proteome</keyword>
<evidence type="ECO:0000313" key="3">
    <source>
        <dbReference type="Proteomes" id="UP001054902"/>
    </source>
</evidence>
<dbReference type="AlphaFoldDB" id="A0AAD3CG56"/>
<feature type="region of interest" description="Disordered" evidence="1">
    <location>
        <begin position="98"/>
        <end position="121"/>
    </location>
</feature>
<sequence>MGGNISRLHSIRKNYLIKLYNNGQASWDNAFEECIKLTASDLHDIFDSVSHGTYEIFDNIQQKYFPSGIPTKTIRDFLVSGRLPQNLVEKQKSLNVISSDVTSSTENRPNPSEVTSQKSGSYGTIWKKHEISITEKIVEHVTIDENGETSVLIESDKSRNDVIHIECESGMYAHRELTQQEQTEEMNKEMVTFLRASEEYVHLKNEDDEFEFMHSEVPDQGGEDSFSDDDSIM</sequence>
<name>A0AAD3CG56_9STRA</name>
<comment type="caution">
    <text evidence="2">The sequence shown here is derived from an EMBL/GenBank/DDBJ whole genome shotgun (WGS) entry which is preliminary data.</text>
</comment>
<protein>
    <submittedName>
        <fullName evidence="2">Uncharacterized protein</fullName>
    </submittedName>
</protein>
<organism evidence="2 3">
    <name type="scientific">Chaetoceros tenuissimus</name>
    <dbReference type="NCBI Taxonomy" id="426638"/>
    <lineage>
        <taxon>Eukaryota</taxon>
        <taxon>Sar</taxon>
        <taxon>Stramenopiles</taxon>
        <taxon>Ochrophyta</taxon>
        <taxon>Bacillariophyta</taxon>
        <taxon>Coscinodiscophyceae</taxon>
        <taxon>Chaetocerotophycidae</taxon>
        <taxon>Chaetocerotales</taxon>
        <taxon>Chaetocerotaceae</taxon>
        <taxon>Chaetoceros</taxon>
    </lineage>
</organism>
<evidence type="ECO:0000313" key="2">
    <source>
        <dbReference type="EMBL" id="GFH45028.1"/>
    </source>
</evidence>
<reference evidence="2 3" key="1">
    <citation type="journal article" date="2021" name="Sci. Rep.">
        <title>The genome of the diatom Chaetoceros tenuissimus carries an ancient integrated fragment of an extant virus.</title>
        <authorList>
            <person name="Hongo Y."/>
            <person name="Kimura K."/>
            <person name="Takaki Y."/>
            <person name="Yoshida Y."/>
            <person name="Baba S."/>
            <person name="Kobayashi G."/>
            <person name="Nagasaki K."/>
            <person name="Hano T."/>
            <person name="Tomaru Y."/>
        </authorList>
    </citation>
    <scope>NUCLEOTIDE SEQUENCE [LARGE SCALE GENOMIC DNA]</scope>
    <source>
        <strain evidence="2 3">NIES-3715</strain>
    </source>
</reference>
<gene>
    <name evidence="2" type="ORF">CTEN210_01502</name>
</gene>
<feature type="compositionally biased region" description="Acidic residues" evidence="1">
    <location>
        <begin position="221"/>
        <end position="233"/>
    </location>
</feature>
<accession>A0AAD3CG56</accession>